<reference evidence="1 2" key="1">
    <citation type="submission" date="2024-09" db="EMBL/GenBank/DDBJ databases">
        <title>Chromosome-scale assembly of Riccia fluitans.</title>
        <authorList>
            <person name="Paukszto L."/>
            <person name="Sawicki J."/>
            <person name="Karawczyk K."/>
            <person name="Piernik-Szablinska J."/>
            <person name="Szczecinska M."/>
            <person name="Mazdziarz M."/>
        </authorList>
    </citation>
    <scope>NUCLEOTIDE SEQUENCE [LARGE SCALE GENOMIC DNA]</scope>
    <source>
        <strain evidence="1">Rf_01</strain>
        <tissue evidence="1">Aerial parts of the thallus</tissue>
    </source>
</reference>
<dbReference type="InterPro" id="IPR027417">
    <property type="entry name" value="P-loop_NTPase"/>
</dbReference>
<keyword evidence="2" id="KW-1185">Reference proteome</keyword>
<dbReference type="Gene3D" id="3.80.10.10">
    <property type="entry name" value="Ribonuclease Inhibitor"/>
    <property type="match status" value="2"/>
</dbReference>
<dbReference type="PANTHER" id="PTHR47679:SF1">
    <property type="entry name" value="PROTEIN TORNADO 1"/>
    <property type="match status" value="1"/>
</dbReference>
<dbReference type="InterPro" id="IPR032675">
    <property type="entry name" value="LRR_dom_sf"/>
</dbReference>
<evidence type="ECO:0000313" key="2">
    <source>
        <dbReference type="Proteomes" id="UP001605036"/>
    </source>
</evidence>
<evidence type="ECO:0000313" key="1">
    <source>
        <dbReference type="EMBL" id="KAL2636434.1"/>
    </source>
</evidence>
<dbReference type="Gene3D" id="3.40.50.300">
    <property type="entry name" value="P-loop containing nucleotide triphosphate hydrolases"/>
    <property type="match status" value="1"/>
</dbReference>
<dbReference type="SUPFAM" id="SSF52540">
    <property type="entry name" value="P-loop containing nucleoside triphosphate hydrolases"/>
    <property type="match status" value="1"/>
</dbReference>
<evidence type="ECO:0008006" key="3">
    <source>
        <dbReference type="Google" id="ProtNLM"/>
    </source>
</evidence>
<name>A0ABD1Z1E8_9MARC</name>
<gene>
    <name evidence="1" type="ORF">R1flu_007913</name>
</gene>
<accession>A0ABD1Z1E8</accession>
<dbReference type="PANTHER" id="PTHR47679">
    <property type="entry name" value="PROTEIN TORNADO 1"/>
    <property type="match status" value="1"/>
</dbReference>
<dbReference type="SMART" id="SM00368">
    <property type="entry name" value="LRR_RI"/>
    <property type="match status" value="4"/>
</dbReference>
<proteinExistence type="predicted"/>
<dbReference type="Proteomes" id="UP001605036">
    <property type="component" value="Unassembled WGS sequence"/>
</dbReference>
<organism evidence="1 2">
    <name type="scientific">Riccia fluitans</name>
    <dbReference type="NCBI Taxonomy" id="41844"/>
    <lineage>
        <taxon>Eukaryota</taxon>
        <taxon>Viridiplantae</taxon>
        <taxon>Streptophyta</taxon>
        <taxon>Embryophyta</taxon>
        <taxon>Marchantiophyta</taxon>
        <taxon>Marchantiopsida</taxon>
        <taxon>Marchantiidae</taxon>
        <taxon>Marchantiales</taxon>
        <taxon>Ricciaceae</taxon>
        <taxon>Riccia</taxon>
    </lineage>
</organism>
<protein>
    <recommendedName>
        <fullName evidence="3">C-terminal of Roc (COR) domain-containing protein</fullName>
    </recommendedName>
</protein>
<sequence>MGDLPAHWWRLGQLTIGEALRESGLPDDSLKEFTKTLLELEDRQEVNLNDLEEFGKLCSALEGVEETRVTLEHISGTTGNSQYARQRVVNYWKCLFLAIVGRGPGATRLTNISLVRGSVEIILDEDEALALCVNLSSNSKIQSLHLRNQTVFGTKKVCDFLSRALKSNSTLRELSLSCTDLGSAAVQILMTGLENNIALEVLDLGGNGEIGNEGIAYIARMLGTNTSLKALNIEGVGFGMESARLICSAIGSNETLETFSIGNNPITAEGMKMLLALFTPKESSGAASWNTLITIMATGERELKNTTIKHLGLQEMKPLDVSVEFLASMLKANKSLISLDLSALPLDANDWVDKIIPALKVNDTLKHLVLDNCKSLPCEAFMELITSSSTKTALEEISLEGTNIASRAGAMHEELTINKLYRKRWRDEIRVKPRSARIVLCGFEFAGKSTICKTMRDNIHGTSCFDNWLLAFKRFVRKVPCIREILFGGQATRELDERTRGCEIVHLRDYDRQGTISVWDFAGLKEYYALHDYLFPSFKNSCFLYTCSVRFPPYPNAQTAGSQHRVPGGIKHRDDMREEFLYWMRFIAANSKRIPNADGQSGPLPRVILVLTNKDSLDFGSLNCSTRWAKDVVDEMRERFKDVVELQEEVEVIDAHSPEDVTHLFNVAGDSLEQLLELSTEYAVCEEVRLALQDWSDKKSKPVLNMTDFRKLCEKRLQPNMDPIEYRAAKLGTTEGQVEVLAYLDYIGEIIYTQSLNLIVVNPRWFGMGVLGSLIDAFRGVQGKNWRGLVGALENCLSPSDNAMRFHHRHGFVREEDFKEITKHLEQHVDPDTLVKLMIQLDLCFKVEVDEEEREVHEYTNGSDSLSMRTPLLGGFRGKRTNGDIKHKRSLLFIPALFDDDEDPEGMLKPEWSRILDTGEHHFQYIGRRLECEDKILTFLTPGFFPRLQVYLLNYLQSNGWTDNKGFRMDKNLIGFYHNGMDVLVEYSGDRDYFVDILVKSSHSFSDTLHFMEIHIISQIRDFCATPRGCQGVVLVEAVIRPVCVEYLFPCEQRTNQAELASHLEDRIKENGRGYQYAWREDIEGFSDLDFALDLLHGEGYLNRTMRMQIIDAVNLARSSVTRGSSGWLADLDKEEEAVRFPRLFYPTLENAGVMLTILANIDTEIPISIHLLCEDREGTHVVEDQAGRILQIKANSNSPILKYALSLIWFGVIRSATDAGQSLDSVDESWPEILFAASDVSACIEDLFRIMDSNKPLRAASVHDILDAYIRYLQIEPSTDWLLDFLFLDNRRDFWQDFQLWKVKYTDSNQTSWVCDQHFQAGTKWGKSMFHSIAI</sequence>
<dbReference type="EMBL" id="JBHFFA010000003">
    <property type="protein sequence ID" value="KAL2636434.1"/>
    <property type="molecule type" value="Genomic_DNA"/>
</dbReference>
<dbReference type="SUPFAM" id="SSF52047">
    <property type="entry name" value="RNI-like"/>
    <property type="match status" value="1"/>
</dbReference>
<comment type="caution">
    <text evidence="1">The sequence shown here is derived from an EMBL/GenBank/DDBJ whole genome shotgun (WGS) entry which is preliminary data.</text>
</comment>